<evidence type="ECO:0000313" key="4">
    <source>
        <dbReference type="EMBL" id="MFB4197683.1"/>
    </source>
</evidence>
<accession>A0ABV4ZU80</accession>
<feature type="compositionally biased region" description="Basic and acidic residues" evidence="2">
    <location>
        <begin position="1"/>
        <end position="19"/>
    </location>
</feature>
<comment type="similarity">
    <text evidence="1">Belongs to the AHA1 family.</text>
</comment>
<dbReference type="SUPFAM" id="SSF55961">
    <property type="entry name" value="Bet v1-like"/>
    <property type="match status" value="1"/>
</dbReference>
<dbReference type="RefSeq" id="WP_375066255.1">
    <property type="nucleotide sequence ID" value="NZ_JBHGBT010000043.1"/>
</dbReference>
<dbReference type="Pfam" id="PF08327">
    <property type="entry name" value="AHSA1"/>
    <property type="match status" value="1"/>
</dbReference>
<dbReference type="EMBL" id="JBHGBT010000043">
    <property type="protein sequence ID" value="MFB4197683.1"/>
    <property type="molecule type" value="Genomic_DNA"/>
</dbReference>
<evidence type="ECO:0000256" key="2">
    <source>
        <dbReference type="SAM" id="MobiDB-lite"/>
    </source>
</evidence>
<dbReference type="Gene3D" id="3.30.530.20">
    <property type="match status" value="1"/>
</dbReference>
<gene>
    <name evidence="4" type="ORF">ACE11A_25440</name>
</gene>
<comment type="caution">
    <text evidence="4">The sequence shown here is derived from an EMBL/GenBank/DDBJ whole genome shotgun (WGS) entry which is preliminary data.</text>
</comment>
<evidence type="ECO:0000313" key="5">
    <source>
        <dbReference type="Proteomes" id="UP001577267"/>
    </source>
</evidence>
<feature type="domain" description="Activator of Hsp90 ATPase homologue 1/2-like C-terminal" evidence="3">
    <location>
        <begin position="39"/>
        <end position="151"/>
    </location>
</feature>
<name>A0ABV4ZU80_9ACTN</name>
<dbReference type="Proteomes" id="UP001577267">
    <property type="component" value="Unassembled WGS sequence"/>
</dbReference>
<dbReference type="InterPro" id="IPR013538">
    <property type="entry name" value="ASHA1/2-like_C"/>
</dbReference>
<evidence type="ECO:0000259" key="3">
    <source>
        <dbReference type="Pfam" id="PF08327"/>
    </source>
</evidence>
<feature type="region of interest" description="Disordered" evidence="2">
    <location>
        <begin position="1"/>
        <end position="23"/>
    </location>
</feature>
<sequence>MTHEHDSADRAPDPLDRRGTMGMSRDGSWQIRFERRLRHSPRRVWEALADARQRSLWLPGAELHTEPGGRARFDFGEEGAAEGEVLRAEAPHLLEHTWLWPGEPSSVVRWEITPHEEGTAVVLLHRALRPEPAAQYRAGWHHILDSLDTHLDGSREHGAGCKSAVSS</sequence>
<organism evidence="4 5">
    <name type="scientific">Streptomyces carpaticus</name>
    <dbReference type="NCBI Taxonomy" id="285558"/>
    <lineage>
        <taxon>Bacteria</taxon>
        <taxon>Bacillati</taxon>
        <taxon>Actinomycetota</taxon>
        <taxon>Actinomycetes</taxon>
        <taxon>Kitasatosporales</taxon>
        <taxon>Streptomycetaceae</taxon>
        <taxon>Streptomyces</taxon>
    </lineage>
</organism>
<keyword evidence="5" id="KW-1185">Reference proteome</keyword>
<dbReference type="InterPro" id="IPR023393">
    <property type="entry name" value="START-like_dom_sf"/>
</dbReference>
<evidence type="ECO:0000256" key="1">
    <source>
        <dbReference type="ARBA" id="ARBA00006817"/>
    </source>
</evidence>
<proteinExistence type="inferred from homology"/>
<reference evidence="4 5" key="1">
    <citation type="submission" date="2024-09" db="EMBL/GenBank/DDBJ databases">
        <title>Draft genome sequence of multifaceted antimicrobials producing Streptomyces sp. strain FH1.</title>
        <authorList>
            <person name="Hassan F."/>
            <person name="Ali H."/>
            <person name="Hassan N."/>
            <person name="Nawaz A."/>
        </authorList>
    </citation>
    <scope>NUCLEOTIDE SEQUENCE [LARGE SCALE GENOMIC DNA]</scope>
    <source>
        <strain evidence="4 5">FH1</strain>
    </source>
</reference>
<protein>
    <submittedName>
        <fullName evidence="4">SRPBCC domain-containing protein</fullName>
    </submittedName>
</protein>